<dbReference type="GO" id="GO:0017001">
    <property type="term" value="P:antibiotic catabolic process"/>
    <property type="evidence" value="ECO:0007669"/>
    <property type="project" value="InterPro"/>
</dbReference>
<reference evidence="8 9" key="1">
    <citation type="submission" date="2019-12" db="EMBL/GenBank/DDBJ databases">
        <title>Novel species isolated from a subtropical stream in China.</title>
        <authorList>
            <person name="Lu H."/>
        </authorList>
    </citation>
    <scope>NUCLEOTIDE SEQUENCE [LARGE SCALE GENOMIC DNA]</scope>
    <source>
        <strain evidence="8 9">DS3</strain>
    </source>
</reference>
<dbReference type="GO" id="GO:0046677">
    <property type="term" value="P:response to antibiotic"/>
    <property type="evidence" value="ECO:0007669"/>
    <property type="project" value="UniProtKB-UniRule"/>
</dbReference>
<dbReference type="InterPro" id="IPR050491">
    <property type="entry name" value="AmpC-like"/>
</dbReference>
<evidence type="ECO:0000256" key="2">
    <source>
        <dbReference type="ARBA" id="ARBA00007840"/>
    </source>
</evidence>
<keyword evidence="9" id="KW-1185">Reference proteome</keyword>
<dbReference type="Proteomes" id="UP000448575">
    <property type="component" value="Unassembled WGS sequence"/>
</dbReference>
<dbReference type="EC" id="3.5.2.6" evidence="3 6"/>
<evidence type="ECO:0000313" key="9">
    <source>
        <dbReference type="Proteomes" id="UP000448575"/>
    </source>
</evidence>
<evidence type="ECO:0000313" key="8">
    <source>
        <dbReference type="EMBL" id="MYN05592.1"/>
    </source>
</evidence>
<name>A0A6N9HRH8_9BURK</name>
<dbReference type="PANTHER" id="PTHR46825:SF9">
    <property type="entry name" value="BETA-LACTAMASE-RELATED DOMAIN-CONTAINING PROTEIN"/>
    <property type="match status" value="1"/>
</dbReference>
<dbReference type="Gene3D" id="3.40.710.10">
    <property type="entry name" value="DD-peptidase/beta-lactamase superfamily"/>
    <property type="match status" value="1"/>
</dbReference>
<evidence type="ECO:0000256" key="4">
    <source>
        <dbReference type="ARBA" id="ARBA00022801"/>
    </source>
</evidence>
<dbReference type="InterPro" id="IPR001466">
    <property type="entry name" value="Beta-lactam-related"/>
</dbReference>
<evidence type="ECO:0000256" key="1">
    <source>
        <dbReference type="ARBA" id="ARBA00001526"/>
    </source>
</evidence>
<gene>
    <name evidence="8" type="ORF">GTP41_26215</name>
</gene>
<dbReference type="GO" id="GO:0030288">
    <property type="term" value="C:outer membrane-bounded periplasmic space"/>
    <property type="evidence" value="ECO:0007669"/>
    <property type="project" value="InterPro"/>
</dbReference>
<organism evidence="8 9">
    <name type="scientific">Pseudoduganella guangdongensis</name>
    <dbReference type="NCBI Taxonomy" id="2692179"/>
    <lineage>
        <taxon>Bacteria</taxon>
        <taxon>Pseudomonadati</taxon>
        <taxon>Pseudomonadota</taxon>
        <taxon>Betaproteobacteria</taxon>
        <taxon>Burkholderiales</taxon>
        <taxon>Oxalobacteraceae</taxon>
        <taxon>Telluria group</taxon>
        <taxon>Pseudoduganella</taxon>
    </lineage>
</organism>
<dbReference type="EMBL" id="WWCJ01000033">
    <property type="protein sequence ID" value="MYN05592.1"/>
    <property type="molecule type" value="Genomic_DNA"/>
</dbReference>
<dbReference type="PROSITE" id="PS51257">
    <property type="entry name" value="PROKAR_LIPOPROTEIN"/>
    <property type="match status" value="1"/>
</dbReference>
<dbReference type="Pfam" id="PF00144">
    <property type="entry name" value="Beta-lactamase"/>
    <property type="match status" value="1"/>
</dbReference>
<comment type="caution">
    <text evidence="8">The sequence shown here is derived from an EMBL/GenBank/DDBJ whole genome shotgun (WGS) entry which is preliminary data.</text>
</comment>
<sequence length="124" mass="13648">MRILIFLISLLLTACGGSRQTAEPLINDEMRGEIEKFRTEKNLPALSFVLVDEERIESFATGVRRVGATGAVQDNDRFEIGSLSKALTGSLIARLVELKKLRWDETLAEVFPPGTTACSHSLKA</sequence>
<evidence type="ECO:0000259" key="7">
    <source>
        <dbReference type="Pfam" id="PF00144"/>
    </source>
</evidence>
<dbReference type="PROSITE" id="PS00336">
    <property type="entry name" value="BETA_LACTAMASE_C"/>
    <property type="match status" value="1"/>
</dbReference>
<dbReference type="InterPro" id="IPR001586">
    <property type="entry name" value="Beta-lactam_class-C_AS"/>
</dbReference>
<protein>
    <recommendedName>
        <fullName evidence="3 6">Beta-lactamase</fullName>
        <ecNumber evidence="3 6">3.5.2.6</ecNumber>
    </recommendedName>
</protein>
<dbReference type="InterPro" id="IPR012338">
    <property type="entry name" value="Beta-lactam/transpept-like"/>
</dbReference>
<evidence type="ECO:0000256" key="3">
    <source>
        <dbReference type="ARBA" id="ARBA00012865"/>
    </source>
</evidence>
<dbReference type="SUPFAM" id="SSF56601">
    <property type="entry name" value="beta-lactamase/transpeptidase-like"/>
    <property type="match status" value="1"/>
</dbReference>
<comment type="similarity">
    <text evidence="2 6">Belongs to the class-C beta-lactamase family.</text>
</comment>
<comment type="catalytic activity">
    <reaction evidence="1 6">
        <text>a beta-lactam + H2O = a substituted beta-amino acid</text>
        <dbReference type="Rhea" id="RHEA:20401"/>
        <dbReference type="ChEBI" id="CHEBI:15377"/>
        <dbReference type="ChEBI" id="CHEBI:35627"/>
        <dbReference type="ChEBI" id="CHEBI:140347"/>
        <dbReference type="EC" id="3.5.2.6"/>
    </reaction>
</comment>
<keyword evidence="5 6" id="KW-0046">Antibiotic resistance</keyword>
<dbReference type="GO" id="GO:0008800">
    <property type="term" value="F:beta-lactamase activity"/>
    <property type="evidence" value="ECO:0007669"/>
    <property type="project" value="UniProtKB-UniRule"/>
</dbReference>
<dbReference type="AlphaFoldDB" id="A0A6N9HRH8"/>
<feature type="domain" description="Beta-lactamase-related" evidence="7">
    <location>
        <begin position="34"/>
        <end position="115"/>
    </location>
</feature>
<keyword evidence="4 6" id="KW-0378">Hydrolase</keyword>
<accession>A0A6N9HRH8</accession>
<proteinExistence type="inferred from homology"/>
<evidence type="ECO:0000256" key="5">
    <source>
        <dbReference type="ARBA" id="ARBA00023251"/>
    </source>
</evidence>
<evidence type="ECO:0000256" key="6">
    <source>
        <dbReference type="RuleBase" id="RU361140"/>
    </source>
</evidence>
<dbReference type="PANTHER" id="PTHR46825">
    <property type="entry name" value="D-ALANYL-D-ALANINE-CARBOXYPEPTIDASE/ENDOPEPTIDASE AMPH"/>
    <property type="match status" value="1"/>
</dbReference>